<protein>
    <submittedName>
        <fullName evidence="1">Uncharacterized protein</fullName>
    </submittedName>
</protein>
<reference evidence="2" key="2">
    <citation type="journal article" date="2016" name="Sci. Rep.">
        <title>Dictyocaulus viviparus genome, variome and transcriptome elucidate lungworm biology and support future intervention.</title>
        <authorList>
            <person name="McNulty S.N."/>
            <person name="Strube C."/>
            <person name="Rosa B.A."/>
            <person name="Martin J.C."/>
            <person name="Tyagi R."/>
            <person name="Choi Y.J."/>
            <person name="Wang Q."/>
            <person name="Hallsworth Pepin K."/>
            <person name="Zhang X."/>
            <person name="Ozersky P."/>
            <person name="Wilson R.K."/>
            <person name="Sternberg P.W."/>
            <person name="Gasser R.B."/>
            <person name="Mitreva M."/>
        </authorList>
    </citation>
    <scope>NUCLEOTIDE SEQUENCE [LARGE SCALE GENOMIC DNA]</scope>
    <source>
        <strain evidence="2">HannoverDv2000</strain>
    </source>
</reference>
<accession>A0A0D8Y5I4</accession>
<proteinExistence type="predicted"/>
<dbReference type="EMBL" id="KN716172">
    <property type="protein sequence ID" value="KJH51995.1"/>
    <property type="molecule type" value="Genomic_DNA"/>
</dbReference>
<reference evidence="1 2" key="1">
    <citation type="submission" date="2013-11" db="EMBL/GenBank/DDBJ databases">
        <title>Draft genome of the bovine lungworm Dictyocaulus viviparus.</title>
        <authorList>
            <person name="Mitreva M."/>
        </authorList>
    </citation>
    <scope>NUCLEOTIDE SEQUENCE [LARGE SCALE GENOMIC DNA]</scope>
    <source>
        <strain evidence="1 2">HannoverDv2000</strain>
    </source>
</reference>
<evidence type="ECO:0000313" key="2">
    <source>
        <dbReference type="Proteomes" id="UP000053766"/>
    </source>
</evidence>
<dbReference type="Proteomes" id="UP000053766">
    <property type="component" value="Unassembled WGS sequence"/>
</dbReference>
<sequence length="68" mass="7843">MFVEGSYVFDPPSVFISSAESIHLIFHQFRDIYRIVAVDIIPQNLHIQTVPFHLFPCHGSVRVFLLNS</sequence>
<evidence type="ECO:0000313" key="1">
    <source>
        <dbReference type="EMBL" id="KJH51995.1"/>
    </source>
</evidence>
<keyword evidence="2" id="KW-1185">Reference proteome</keyword>
<gene>
    <name evidence="1" type="ORF">DICVIV_01806</name>
</gene>
<organism evidence="1 2">
    <name type="scientific">Dictyocaulus viviparus</name>
    <name type="common">Bovine lungworm</name>
    <dbReference type="NCBI Taxonomy" id="29172"/>
    <lineage>
        <taxon>Eukaryota</taxon>
        <taxon>Metazoa</taxon>
        <taxon>Ecdysozoa</taxon>
        <taxon>Nematoda</taxon>
        <taxon>Chromadorea</taxon>
        <taxon>Rhabditida</taxon>
        <taxon>Rhabditina</taxon>
        <taxon>Rhabditomorpha</taxon>
        <taxon>Strongyloidea</taxon>
        <taxon>Metastrongylidae</taxon>
        <taxon>Dictyocaulus</taxon>
    </lineage>
</organism>
<dbReference type="AlphaFoldDB" id="A0A0D8Y5I4"/>
<name>A0A0D8Y5I4_DICVI</name>